<accession>A0A6N7Q301</accession>
<evidence type="ECO:0000313" key="2">
    <source>
        <dbReference type="EMBL" id="MRG96664.1"/>
    </source>
</evidence>
<dbReference type="OrthoDB" id="5513062at2"/>
<keyword evidence="1" id="KW-0732">Signal</keyword>
<name>A0A6N7Q301_9BACT</name>
<dbReference type="Proteomes" id="UP000440224">
    <property type="component" value="Unassembled WGS sequence"/>
</dbReference>
<evidence type="ECO:0008006" key="4">
    <source>
        <dbReference type="Google" id="ProtNLM"/>
    </source>
</evidence>
<keyword evidence="3" id="KW-1185">Reference proteome</keyword>
<gene>
    <name evidence="2" type="ORF">GF068_32785</name>
</gene>
<reference evidence="2 3" key="1">
    <citation type="submission" date="2019-10" db="EMBL/GenBank/DDBJ databases">
        <title>A soil myxobacterium in the family Polyangiaceae.</title>
        <authorList>
            <person name="Li Y."/>
            <person name="Wang J."/>
        </authorList>
    </citation>
    <scope>NUCLEOTIDE SEQUENCE [LARGE SCALE GENOMIC DNA]</scope>
    <source>
        <strain evidence="2 3">DSM 14734</strain>
    </source>
</reference>
<feature type="chain" id="PRO_5026868325" description="Adventurous gliding motility protein CglE" evidence="1">
    <location>
        <begin position="28"/>
        <end position="193"/>
    </location>
</feature>
<proteinExistence type="predicted"/>
<comment type="caution">
    <text evidence="2">The sequence shown here is derived from an EMBL/GenBank/DDBJ whole genome shotgun (WGS) entry which is preliminary data.</text>
</comment>
<evidence type="ECO:0000313" key="3">
    <source>
        <dbReference type="Proteomes" id="UP000440224"/>
    </source>
</evidence>
<evidence type="ECO:0000256" key="1">
    <source>
        <dbReference type="SAM" id="SignalP"/>
    </source>
</evidence>
<sequence length="193" mass="20043">MRHSALVRLVCSCLGLAAGLATTAARADEALPSPDPPAQSRGNQRQAKNFVGIGPLFGLTGHVDGPPVGALGFELSYVRYPVSAFGFGLGAFAQAQTVGFSHGRWAIGPQINFMMFGAEIGAFVEEGYGKRATTIGLHASPFVSIGFFSAAFRIGVPVSALSEGTPYGLDLGLICAFKAPIPLDGQLFGLAFH</sequence>
<dbReference type="RefSeq" id="WP_153823467.1">
    <property type="nucleotide sequence ID" value="NZ_WJIE01000012.1"/>
</dbReference>
<protein>
    <recommendedName>
        <fullName evidence="4">Adventurous gliding motility protein CglE</fullName>
    </recommendedName>
</protein>
<dbReference type="EMBL" id="WJIE01000012">
    <property type="protein sequence ID" value="MRG96664.1"/>
    <property type="molecule type" value="Genomic_DNA"/>
</dbReference>
<dbReference type="AlphaFoldDB" id="A0A6N7Q301"/>
<feature type="signal peptide" evidence="1">
    <location>
        <begin position="1"/>
        <end position="27"/>
    </location>
</feature>
<organism evidence="2 3">
    <name type="scientific">Polyangium spumosum</name>
    <dbReference type="NCBI Taxonomy" id="889282"/>
    <lineage>
        <taxon>Bacteria</taxon>
        <taxon>Pseudomonadati</taxon>
        <taxon>Myxococcota</taxon>
        <taxon>Polyangia</taxon>
        <taxon>Polyangiales</taxon>
        <taxon>Polyangiaceae</taxon>
        <taxon>Polyangium</taxon>
    </lineage>
</organism>